<name>A0ABT7SXU8_9ALTE</name>
<comment type="caution">
    <text evidence="1">The sequence shown here is derived from an EMBL/GenBank/DDBJ whole genome shotgun (WGS) entry which is preliminary data.</text>
</comment>
<dbReference type="EMBL" id="JAUCBP010000007">
    <property type="protein sequence ID" value="MDM7861008.1"/>
    <property type="molecule type" value="Genomic_DNA"/>
</dbReference>
<reference evidence="1 2" key="1">
    <citation type="submission" date="2023-06" db="EMBL/GenBank/DDBJ databases">
        <title>Alteromonas sp. ASW11-36 isolated from intertidal sand.</title>
        <authorList>
            <person name="Li Y."/>
        </authorList>
    </citation>
    <scope>NUCLEOTIDE SEQUENCE [LARGE SCALE GENOMIC DNA]</scope>
    <source>
        <strain evidence="1 2">ASW11-36</strain>
    </source>
</reference>
<accession>A0ABT7SXU8</accession>
<proteinExistence type="predicted"/>
<sequence>MTRSSEDEKQRLELEAASIFLQWYQSHTQRPCKLLHANLPAKPDVSCKIGTAHIDLEIAHLYGSETEAMQILGRELPQQTRNELAELNAQENTQRRLHVALARILKQKANKHYHSREVWLIIRNMHPQWRPHEAVLELRNCIQPLAHPFKHIWLVSDQYGANGVLQLI</sequence>
<gene>
    <name evidence="1" type="ORF">QTP81_10400</name>
</gene>
<evidence type="ECO:0000313" key="2">
    <source>
        <dbReference type="Proteomes" id="UP001234343"/>
    </source>
</evidence>
<keyword evidence="2" id="KW-1185">Reference proteome</keyword>
<protein>
    <submittedName>
        <fullName evidence="1">Uncharacterized protein</fullName>
    </submittedName>
</protein>
<dbReference type="Proteomes" id="UP001234343">
    <property type="component" value="Unassembled WGS sequence"/>
</dbReference>
<dbReference type="RefSeq" id="WP_289365313.1">
    <property type="nucleotide sequence ID" value="NZ_JAUCBP010000007.1"/>
</dbReference>
<organism evidence="1 2">
    <name type="scientific">Alteromonas arenosi</name>
    <dbReference type="NCBI Taxonomy" id="3055817"/>
    <lineage>
        <taxon>Bacteria</taxon>
        <taxon>Pseudomonadati</taxon>
        <taxon>Pseudomonadota</taxon>
        <taxon>Gammaproteobacteria</taxon>
        <taxon>Alteromonadales</taxon>
        <taxon>Alteromonadaceae</taxon>
        <taxon>Alteromonas/Salinimonas group</taxon>
        <taxon>Alteromonas</taxon>
    </lineage>
</organism>
<evidence type="ECO:0000313" key="1">
    <source>
        <dbReference type="EMBL" id="MDM7861008.1"/>
    </source>
</evidence>